<evidence type="ECO:0000313" key="3">
    <source>
        <dbReference type="Proteomes" id="UP000250088"/>
    </source>
</evidence>
<dbReference type="GeneID" id="32893283"/>
<dbReference type="KEGG" id="naj:B1756_04355"/>
<name>A0A2Z2HQ63_9EURY</name>
<keyword evidence="1" id="KW-0472">Membrane</keyword>
<organism evidence="2 3">
    <name type="scientific">Natrarchaeobaculum aegyptiacum</name>
    <dbReference type="NCBI Taxonomy" id="745377"/>
    <lineage>
        <taxon>Archaea</taxon>
        <taxon>Methanobacteriati</taxon>
        <taxon>Methanobacteriota</taxon>
        <taxon>Stenosarchaea group</taxon>
        <taxon>Halobacteria</taxon>
        <taxon>Halobacteriales</taxon>
        <taxon>Natrialbaceae</taxon>
        <taxon>Natrarchaeobaculum</taxon>
    </lineage>
</organism>
<evidence type="ECO:0000313" key="2">
    <source>
        <dbReference type="EMBL" id="ARS89062.1"/>
    </source>
</evidence>
<keyword evidence="3" id="KW-1185">Reference proteome</keyword>
<keyword evidence="1" id="KW-1133">Transmembrane helix</keyword>
<protein>
    <submittedName>
        <fullName evidence="2">Uncharacterized protein</fullName>
    </submittedName>
</protein>
<sequence>MKERQKELLRHESTRRFLGETFVVMVLIGAFLMVVVEPVLLSRFPSIFPEEPVRTGPPRAWVPDTRIGWFTASLGALLLGSYMYYRMYFTDLGKDAVEAFDKNR</sequence>
<proteinExistence type="predicted"/>
<evidence type="ECO:0000256" key="1">
    <source>
        <dbReference type="SAM" id="Phobius"/>
    </source>
</evidence>
<feature type="transmembrane region" description="Helical" evidence="1">
    <location>
        <begin position="67"/>
        <end position="85"/>
    </location>
</feature>
<gene>
    <name evidence="2" type="ORF">B1756_04355</name>
</gene>
<dbReference type="EMBL" id="CP019893">
    <property type="protein sequence ID" value="ARS89062.1"/>
    <property type="molecule type" value="Genomic_DNA"/>
</dbReference>
<dbReference type="AlphaFoldDB" id="A0A2Z2HQ63"/>
<keyword evidence="1" id="KW-0812">Transmembrane</keyword>
<reference evidence="3" key="1">
    <citation type="submission" date="2017-02" db="EMBL/GenBank/DDBJ databases">
        <title>Natronthermophilus aegyptiacus gen. nov.,sp. nov., an aerobic, extremely halophilic alkalithermophilic archaeon isolated from the athalassohaline Wadi An Natrun, Egypt.</title>
        <authorList>
            <person name="Zhao B."/>
        </authorList>
    </citation>
    <scope>NUCLEOTIDE SEQUENCE [LARGE SCALE GENOMIC DNA]</scope>
    <source>
        <strain evidence="3">JW/NM-HA 15</strain>
    </source>
</reference>
<accession>A0A2Z2HQ63</accession>
<dbReference type="Proteomes" id="UP000250088">
    <property type="component" value="Chromosome"/>
</dbReference>
<dbReference type="RefSeq" id="WP_086887443.1">
    <property type="nucleotide sequence ID" value="NZ_CP019893.1"/>
</dbReference>
<feature type="transmembrane region" description="Helical" evidence="1">
    <location>
        <begin position="21"/>
        <end position="41"/>
    </location>
</feature>